<feature type="transmembrane region" description="Helical" evidence="2">
    <location>
        <begin position="332"/>
        <end position="350"/>
    </location>
</feature>
<gene>
    <name evidence="3" type="ORF">E9934_01140</name>
</gene>
<feature type="transmembrane region" description="Helical" evidence="2">
    <location>
        <begin position="488"/>
        <end position="507"/>
    </location>
</feature>
<feature type="transmembrane region" description="Helical" evidence="2">
    <location>
        <begin position="588"/>
        <end position="608"/>
    </location>
</feature>
<keyword evidence="2" id="KW-1133">Transmembrane helix</keyword>
<dbReference type="RefSeq" id="WP_136560991.1">
    <property type="nucleotide sequence ID" value="NZ_BAABLS010000002.1"/>
</dbReference>
<feature type="transmembrane region" description="Helical" evidence="2">
    <location>
        <begin position="736"/>
        <end position="757"/>
    </location>
</feature>
<dbReference type="Proteomes" id="UP000307087">
    <property type="component" value="Unassembled WGS sequence"/>
</dbReference>
<comment type="caution">
    <text evidence="3">The sequence shown here is derived from an EMBL/GenBank/DDBJ whole genome shotgun (WGS) entry which is preliminary data.</text>
</comment>
<feature type="transmembrane region" description="Helical" evidence="2">
    <location>
        <begin position="462"/>
        <end position="481"/>
    </location>
</feature>
<feature type="transmembrane region" description="Helical" evidence="2">
    <location>
        <begin position="539"/>
        <end position="557"/>
    </location>
</feature>
<dbReference type="AlphaFoldDB" id="A0A4V4HLH3"/>
<accession>A0A4V4HLH3</accession>
<organism evidence="3 4">
    <name type="scientific">Nocardioides caeni</name>
    <dbReference type="NCBI Taxonomy" id="574700"/>
    <lineage>
        <taxon>Bacteria</taxon>
        <taxon>Bacillati</taxon>
        <taxon>Actinomycetota</taxon>
        <taxon>Actinomycetes</taxon>
        <taxon>Propionibacteriales</taxon>
        <taxon>Nocardioidaceae</taxon>
        <taxon>Nocardioides</taxon>
    </lineage>
</organism>
<feature type="transmembrane region" description="Helical" evidence="2">
    <location>
        <begin position="382"/>
        <end position="401"/>
    </location>
</feature>
<dbReference type="OrthoDB" id="3790598at2"/>
<reference evidence="3 4" key="1">
    <citation type="journal article" date="2009" name="Int. J. Syst. Evol. Microbiol.">
        <title>Nocardioides caeni sp. nov., isolated from wastewater.</title>
        <authorList>
            <person name="Yoon J.H."/>
            <person name="Kang S.J."/>
            <person name="Park S."/>
            <person name="Kim W."/>
            <person name="Oh T.K."/>
        </authorList>
    </citation>
    <scope>NUCLEOTIDE SEQUENCE [LARGE SCALE GENOMIC DNA]</scope>
    <source>
        <strain evidence="3 4">DSM 23134</strain>
    </source>
</reference>
<feature type="transmembrane region" description="Helical" evidence="2">
    <location>
        <begin position="813"/>
        <end position="830"/>
    </location>
</feature>
<evidence type="ECO:0000256" key="1">
    <source>
        <dbReference type="SAM" id="MobiDB-lite"/>
    </source>
</evidence>
<feature type="transmembrane region" description="Helical" evidence="2">
    <location>
        <begin position="661"/>
        <end position="679"/>
    </location>
</feature>
<dbReference type="InterPro" id="IPR058062">
    <property type="entry name" value="SCO7613_C"/>
</dbReference>
<feature type="transmembrane region" description="Helical" evidence="2">
    <location>
        <begin position="248"/>
        <end position="265"/>
    </location>
</feature>
<evidence type="ECO:0000256" key="2">
    <source>
        <dbReference type="SAM" id="Phobius"/>
    </source>
</evidence>
<proteinExistence type="predicted"/>
<feature type="transmembrane region" description="Helical" evidence="2">
    <location>
        <begin position="271"/>
        <end position="287"/>
    </location>
</feature>
<feature type="region of interest" description="Disordered" evidence="1">
    <location>
        <begin position="80"/>
        <end position="121"/>
    </location>
</feature>
<dbReference type="EMBL" id="STGW01000001">
    <property type="protein sequence ID" value="THV18276.1"/>
    <property type="molecule type" value="Genomic_DNA"/>
</dbReference>
<feature type="transmembrane region" description="Helical" evidence="2">
    <location>
        <begin position="763"/>
        <end position="782"/>
    </location>
</feature>
<keyword evidence="2" id="KW-0472">Membrane</keyword>
<keyword evidence="4" id="KW-1185">Reference proteome</keyword>
<protein>
    <recommendedName>
        <fullName evidence="5">DUF2157 domain-containing protein</fullName>
    </recommendedName>
</protein>
<feature type="transmembrane region" description="Helical" evidence="2">
    <location>
        <begin position="638"/>
        <end position="655"/>
    </location>
</feature>
<feature type="transmembrane region" description="Helical" evidence="2">
    <location>
        <begin position="299"/>
        <end position="320"/>
    </location>
</feature>
<feature type="transmembrane region" description="Helical" evidence="2">
    <location>
        <begin position="686"/>
        <end position="707"/>
    </location>
</feature>
<feature type="transmembrane region" description="Helical" evidence="2">
    <location>
        <begin position="563"/>
        <end position="581"/>
    </location>
</feature>
<evidence type="ECO:0000313" key="4">
    <source>
        <dbReference type="Proteomes" id="UP000307087"/>
    </source>
</evidence>
<sequence>MRYADPTRCPDCRDELPAGVPVCPTCRLLVRHPLAVDLFSTLRRADDLVEDLRTASDAFPGPALSASATAAPLGGALVPPGAPVTPKRSVPTPPASMPATPAASSSGYASSTGPVDPSRTGVSVSSIPKILLGLGAFCLLTAGVIFLAVSWSALGVGGRTGVLLAFTAASLSSSMLLHARGLRIAGESLSIVGLGMLCLDVLGAGAAGWLGDGSRGWTASCAGLLVAVAGSALGLLRIGSQPRLTSPQVLAGAGLATAYLGAVAASGHDLLVAHVATVLALAVAWVGHRATEDALLRSAAIAALLTWSGGAIVALVQGLLDPTLVQLWRDGTGWSLIASAAWMALPGLVLRERRLALLGAAGAAVVVTVTATLPGIDGELTSIGMLALVVTSAWLVALAALPAAVRVVAVAPACAGAAILAGISLSTMSVAFVRWTDFLAENPAAFDRSIGLRLSGPDAPASPLQLVPSLLVIAAVVALLGRGRIGRSAVAAGAALVTGVGAAVTLMSYDVALALPVGALVLTAAGCLSVALRGSGAAATGSGVLGLALAAIATATALPSAPLAALTAGAAAVGAITLARLRDDALRALGGLAAAPFVGLAIAATVHVTDAGGAWVAVPVLLGVGILALALPRTEVEMAAGVTALFALATSLPHVQDAGGFSSLWLCVAGFLCCASALLTPARRPLGGVGLALLLLATWVRLIDLSVRQPEAYTLPLALALLALGLWRLQRSDETSTVTALLPGLLLVTVPSLLWVLSDPISLRALVLGASCLILTIAGAALRWNAPLLTGAVVGTIVILREIGPYAGAVPQWVWIALAGAVLTGLGITWERRVIEVRRTVGFLGRLR</sequence>
<keyword evidence="2" id="KW-0812">Transmembrane</keyword>
<evidence type="ECO:0000313" key="3">
    <source>
        <dbReference type="EMBL" id="THV18276.1"/>
    </source>
</evidence>
<feature type="transmembrane region" description="Helical" evidence="2">
    <location>
        <begin position="513"/>
        <end position="532"/>
    </location>
</feature>
<feature type="transmembrane region" description="Helical" evidence="2">
    <location>
        <begin position="408"/>
        <end position="433"/>
    </location>
</feature>
<feature type="transmembrane region" description="Helical" evidence="2">
    <location>
        <begin position="217"/>
        <end position="236"/>
    </location>
</feature>
<feature type="transmembrane region" description="Helical" evidence="2">
    <location>
        <begin position="191"/>
        <end position="211"/>
    </location>
</feature>
<feature type="transmembrane region" description="Helical" evidence="2">
    <location>
        <begin position="614"/>
        <end position="631"/>
    </location>
</feature>
<evidence type="ECO:0008006" key="5">
    <source>
        <dbReference type="Google" id="ProtNLM"/>
    </source>
</evidence>
<feature type="transmembrane region" description="Helical" evidence="2">
    <location>
        <begin position="357"/>
        <end position="376"/>
    </location>
</feature>
<name>A0A4V4HLH3_9ACTN</name>
<feature type="transmembrane region" description="Helical" evidence="2">
    <location>
        <begin position="130"/>
        <end position="154"/>
    </location>
</feature>
<dbReference type="NCBIfam" id="NF047321">
    <property type="entry name" value="SCO7613_CTERM"/>
    <property type="match status" value="1"/>
</dbReference>
<feature type="compositionally biased region" description="Low complexity" evidence="1">
    <location>
        <begin position="97"/>
        <end position="114"/>
    </location>
</feature>
<feature type="transmembrane region" description="Helical" evidence="2">
    <location>
        <begin position="160"/>
        <end position="179"/>
    </location>
</feature>